<dbReference type="AlphaFoldDB" id="A0A087HDP7"/>
<feature type="domain" description="FBD" evidence="1">
    <location>
        <begin position="73"/>
        <end position="146"/>
    </location>
</feature>
<gene>
    <name evidence="2" type="ordered locus">AALP_Aa3g349600</name>
</gene>
<dbReference type="PANTHER" id="PTHR31900">
    <property type="entry name" value="F-BOX/RNI SUPERFAMILY PROTEIN-RELATED"/>
    <property type="match status" value="1"/>
</dbReference>
<evidence type="ECO:0000313" key="3">
    <source>
        <dbReference type="Proteomes" id="UP000029120"/>
    </source>
</evidence>
<protein>
    <recommendedName>
        <fullName evidence="1">FBD domain-containing protein</fullName>
    </recommendedName>
</protein>
<dbReference type="SMART" id="SM00579">
    <property type="entry name" value="FBD"/>
    <property type="match status" value="1"/>
</dbReference>
<evidence type="ECO:0000259" key="1">
    <source>
        <dbReference type="SMART" id="SM00579"/>
    </source>
</evidence>
<dbReference type="EMBL" id="CM002871">
    <property type="protein sequence ID" value="KFK40249.1"/>
    <property type="molecule type" value="Genomic_DNA"/>
</dbReference>
<dbReference type="Proteomes" id="UP000029120">
    <property type="component" value="Chromosome 3"/>
</dbReference>
<keyword evidence="3" id="KW-1185">Reference proteome</keyword>
<accession>A0A087HDP7</accession>
<sequence length="147" mass="16790">MLLTDEMIQCCSTIKFSRLTKCKIFPSDSEWMDSLVPFLQNTPNLNFLIVDYTFTGRPPIASSSWSESNYDPKCLSTSLEKFELIGYGGRDEEQELVDYILTKSICLETAKISLRSTFLELEDKDTRLEELKAIPRASITSQLLLKT</sequence>
<evidence type="ECO:0000313" key="2">
    <source>
        <dbReference type="EMBL" id="KFK40249.1"/>
    </source>
</evidence>
<organism evidence="2 3">
    <name type="scientific">Arabis alpina</name>
    <name type="common">Alpine rock-cress</name>
    <dbReference type="NCBI Taxonomy" id="50452"/>
    <lineage>
        <taxon>Eukaryota</taxon>
        <taxon>Viridiplantae</taxon>
        <taxon>Streptophyta</taxon>
        <taxon>Embryophyta</taxon>
        <taxon>Tracheophyta</taxon>
        <taxon>Spermatophyta</taxon>
        <taxon>Magnoliopsida</taxon>
        <taxon>eudicotyledons</taxon>
        <taxon>Gunneridae</taxon>
        <taxon>Pentapetalae</taxon>
        <taxon>rosids</taxon>
        <taxon>malvids</taxon>
        <taxon>Brassicales</taxon>
        <taxon>Brassicaceae</taxon>
        <taxon>Arabideae</taxon>
        <taxon>Arabis</taxon>
    </lineage>
</organism>
<reference evidence="3" key="1">
    <citation type="journal article" date="2015" name="Nat. Plants">
        <title>Genome expansion of Arabis alpina linked with retrotransposition and reduced symmetric DNA methylation.</title>
        <authorList>
            <person name="Willing E.M."/>
            <person name="Rawat V."/>
            <person name="Mandakova T."/>
            <person name="Maumus F."/>
            <person name="James G.V."/>
            <person name="Nordstroem K.J."/>
            <person name="Becker C."/>
            <person name="Warthmann N."/>
            <person name="Chica C."/>
            <person name="Szarzynska B."/>
            <person name="Zytnicki M."/>
            <person name="Albani M.C."/>
            <person name="Kiefer C."/>
            <person name="Bergonzi S."/>
            <person name="Castaings L."/>
            <person name="Mateos J.L."/>
            <person name="Berns M.C."/>
            <person name="Bujdoso N."/>
            <person name="Piofczyk T."/>
            <person name="de Lorenzo L."/>
            <person name="Barrero-Sicilia C."/>
            <person name="Mateos I."/>
            <person name="Piednoel M."/>
            <person name="Hagmann J."/>
            <person name="Chen-Min-Tao R."/>
            <person name="Iglesias-Fernandez R."/>
            <person name="Schuster S.C."/>
            <person name="Alonso-Blanco C."/>
            <person name="Roudier F."/>
            <person name="Carbonero P."/>
            <person name="Paz-Ares J."/>
            <person name="Davis S.J."/>
            <person name="Pecinka A."/>
            <person name="Quesneville H."/>
            <person name="Colot V."/>
            <person name="Lysak M.A."/>
            <person name="Weigel D."/>
            <person name="Coupland G."/>
            <person name="Schneeberger K."/>
        </authorList>
    </citation>
    <scope>NUCLEOTIDE SEQUENCE [LARGE SCALE GENOMIC DNA]</scope>
    <source>
        <strain evidence="3">cv. Pajares</strain>
    </source>
</reference>
<dbReference type="Pfam" id="PF08387">
    <property type="entry name" value="FBD"/>
    <property type="match status" value="1"/>
</dbReference>
<proteinExistence type="predicted"/>
<dbReference type="OrthoDB" id="1049391at2759"/>
<name>A0A087HDP7_ARAAL</name>
<dbReference type="PANTHER" id="PTHR31900:SF34">
    <property type="entry name" value="EMB|CAB62440.1-RELATED"/>
    <property type="match status" value="1"/>
</dbReference>
<dbReference type="InterPro" id="IPR050232">
    <property type="entry name" value="FBL13/AtMIF1-like"/>
</dbReference>
<dbReference type="InterPro" id="IPR006566">
    <property type="entry name" value="FBD"/>
</dbReference>
<dbReference type="Gramene" id="KFK40249">
    <property type="protein sequence ID" value="KFK40249"/>
    <property type="gene ID" value="AALP_AA3G349600"/>
</dbReference>